<dbReference type="Proteomes" id="UP001596500">
    <property type="component" value="Unassembled WGS sequence"/>
</dbReference>
<dbReference type="EMBL" id="JBHTBW010000012">
    <property type="protein sequence ID" value="MFC7440451.1"/>
    <property type="molecule type" value="Genomic_DNA"/>
</dbReference>
<evidence type="ECO:0000256" key="1">
    <source>
        <dbReference type="SAM" id="SignalP"/>
    </source>
</evidence>
<organism evidence="2 3">
    <name type="scientific">Laceyella putida</name>
    <dbReference type="NCBI Taxonomy" id="110101"/>
    <lineage>
        <taxon>Bacteria</taxon>
        <taxon>Bacillati</taxon>
        <taxon>Bacillota</taxon>
        <taxon>Bacilli</taxon>
        <taxon>Bacillales</taxon>
        <taxon>Thermoactinomycetaceae</taxon>
        <taxon>Laceyella</taxon>
    </lineage>
</organism>
<proteinExistence type="predicted"/>
<feature type="signal peptide" evidence="1">
    <location>
        <begin position="1"/>
        <end position="24"/>
    </location>
</feature>
<sequence length="221" mass="24551">MKKRWAIFAATLLTSSLLVDMAGAAEQDKPAPSKSKEPVNVEVKGDLILEYYEGPSTVKLPSEKEIFKRQGKRATAKSPQPSIQALAYDNTDPETTGCANNAITARSVLVKNKSGTVLSTTELRYSPACRTAWGRMYVKNYQSTNYGQVVLYRLEQPYPDEAPYNCPDTWPECYHWKTDTYVSPGDSNYTNQFNDAGTLSFAHGMIRTRTGGIFEATTASY</sequence>
<dbReference type="InterPro" id="IPR021224">
    <property type="entry name" value="DUF2690"/>
</dbReference>
<keyword evidence="1" id="KW-0732">Signal</keyword>
<name>A0ABW2RI60_9BACL</name>
<dbReference type="Pfam" id="PF10901">
    <property type="entry name" value="DUF2690"/>
    <property type="match status" value="1"/>
</dbReference>
<feature type="chain" id="PRO_5045142933" evidence="1">
    <location>
        <begin position="25"/>
        <end position="221"/>
    </location>
</feature>
<keyword evidence="3" id="KW-1185">Reference proteome</keyword>
<evidence type="ECO:0000313" key="2">
    <source>
        <dbReference type="EMBL" id="MFC7440451.1"/>
    </source>
</evidence>
<gene>
    <name evidence="2" type="ORF">ACFQNG_04705</name>
</gene>
<accession>A0ABW2RI60</accession>
<comment type="caution">
    <text evidence="2">The sequence shown here is derived from an EMBL/GenBank/DDBJ whole genome shotgun (WGS) entry which is preliminary data.</text>
</comment>
<reference evidence="3" key="1">
    <citation type="journal article" date="2019" name="Int. J. Syst. Evol. Microbiol.">
        <title>The Global Catalogue of Microorganisms (GCM) 10K type strain sequencing project: providing services to taxonomists for standard genome sequencing and annotation.</title>
        <authorList>
            <consortium name="The Broad Institute Genomics Platform"/>
            <consortium name="The Broad Institute Genome Sequencing Center for Infectious Disease"/>
            <person name="Wu L."/>
            <person name="Ma J."/>
        </authorList>
    </citation>
    <scope>NUCLEOTIDE SEQUENCE [LARGE SCALE GENOMIC DNA]</scope>
    <source>
        <strain evidence="3">CGMCC 1.12942</strain>
    </source>
</reference>
<protein>
    <submittedName>
        <fullName evidence="2">DUF2690 domain-containing protein</fullName>
    </submittedName>
</protein>
<evidence type="ECO:0000313" key="3">
    <source>
        <dbReference type="Proteomes" id="UP001596500"/>
    </source>
</evidence>
<dbReference type="RefSeq" id="WP_379863716.1">
    <property type="nucleotide sequence ID" value="NZ_JBHTBW010000012.1"/>
</dbReference>